<dbReference type="AlphaFoldDB" id="A0A087TZL0"/>
<organism evidence="5 6">
    <name type="scientific">Stegodyphus mimosarum</name>
    <name type="common">African social velvet spider</name>
    <dbReference type="NCBI Taxonomy" id="407821"/>
    <lineage>
        <taxon>Eukaryota</taxon>
        <taxon>Metazoa</taxon>
        <taxon>Ecdysozoa</taxon>
        <taxon>Arthropoda</taxon>
        <taxon>Chelicerata</taxon>
        <taxon>Arachnida</taxon>
        <taxon>Araneae</taxon>
        <taxon>Araneomorphae</taxon>
        <taxon>Entelegynae</taxon>
        <taxon>Eresoidea</taxon>
        <taxon>Eresidae</taxon>
        <taxon>Stegodyphus</taxon>
    </lineage>
</organism>
<name>A0A087TZL0_STEMI</name>
<sequence length="157" mass="18038">MANVNRQNYTSLEKAVLAECVLKYRDIIENKVTNSVTNKEKQKTWDLIEKEFNSIPGVTIRTARQLYNCYRNLKRKATKRKAEERIEIFRTGGGLAVTNENDNIDETLFAMGAITQPLENVYDSDLAYHMQTSYSDEHTIPNCEIDTDNLKRANLGN</sequence>
<evidence type="ECO:0000313" key="5">
    <source>
        <dbReference type="EMBL" id="KFM70549.1"/>
    </source>
</evidence>
<dbReference type="InterPro" id="IPR028002">
    <property type="entry name" value="Myb_DNA-bind_5"/>
</dbReference>
<evidence type="ECO:0000256" key="1">
    <source>
        <dbReference type="ARBA" id="ARBA00011764"/>
    </source>
</evidence>
<dbReference type="PANTHER" id="PTHR21411:SF0">
    <property type="entry name" value="REGULATORY PROTEIN ZESTE"/>
    <property type="match status" value="1"/>
</dbReference>
<dbReference type="OrthoDB" id="6504371at2759"/>
<keyword evidence="6" id="KW-1185">Reference proteome</keyword>
<dbReference type="STRING" id="407821.A0A087TZL0"/>
<gene>
    <name evidence="5" type="ORF">X975_02281</name>
</gene>
<reference evidence="5 6" key="1">
    <citation type="submission" date="2013-11" db="EMBL/GenBank/DDBJ databases">
        <title>Genome sequencing of Stegodyphus mimosarum.</title>
        <authorList>
            <person name="Bechsgaard J."/>
        </authorList>
    </citation>
    <scope>NUCLEOTIDE SEQUENCE [LARGE SCALE GENOMIC DNA]</scope>
</reference>
<dbReference type="EMBL" id="KK117463">
    <property type="protein sequence ID" value="KFM70549.1"/>
    <property type="molecule type" value="Genomic_DNA"/>
</dbReference>
<feature type="non-terminal residue" evidence="5">
    <location>
        <position position="157"/>
    </location>
</feature>
<feature type="domain" description="Myb/SANT-like DNA-binding" evidence="4">
    <location>
        <begin position="7"/>
        <end position="80"/>
    </location>
</feature>
<protein>
    <recommendedName>
        <fullName evidence="2">Regulatory protein zeste</fullName>
    </recommendedName>
</protein>
<comment type="subunit">
    <text evidence="1">Self-associates forming complexes of several hundred monomers.</text>
</comment>
<evidence type="ECO:0000256" key="2">
    <source>
        <dbReference type="ARBA" id="ARBA00016807"/>
    </source>
</evidence>
<comment type="function">
    <text evidence="3">Involved in transvection phenomena (= synapsis-dependent gene expression), where the synaptic pairing of chromosomes carrying genes with which zeste interacts influences the expression of these genes. Zeste binds to DNA and stimulates transcription from a nearby promoter.</text>
</comment>
<dbReference type="OMA" id="HTIPNCE"/>
<dbReference type="PANTHER" id="PTHR21411">
    <property type="entry name" value="APONTIC"/>
    <property type="match status" value="1"/>
</dbReference>
<dbReference type="Pfam" id="PF13873">
    <property type="entry name" value="Myb_DNA-bind_5"/>
    <property type="match status" value="1"/>
</dbReference>
<accession>A0A087TZL0</accession>
<evidence type="ECO:0000313" key="6">
    <source>
        <dbReference type="Proteomes" id="UP000054359"/>
    </source>
</evidence>
<proteinExistence type="predicted"/>
<dbReference type="Proteomes" id="UP000054359">
    <property type="component" value="Unassembled WGS sequence"/>
</dbReference>
<evidence type="ECO:0000256" key="3">
    <source>
        <dbReference type="ARBA" id="ARBA00025466"/>
    </source>
</evidence>
<evidence type="ECO:0000259" key="4">
    <source>
        <dbReference type="Pfam" id="PF13873"/>
    </source>
</evidence>